<dbReference type="OrthoDB" id="301999at2157"/>
<name>A0A3P3RKX3_9EURY</name>
<organism evidence="1 2">
    <name type="scientific">Halocatena pleomorpha</name>
    <dbReference type="NCBI Taxonomy" id="1785090"/>
    <lineage>
        <taxon>Archaea</taxon>
        <taxon>Methanobacteriati</taxon>
        <taxon>Methanobacteriota</taxon>
        <taxon>Stenosarchaea group</taxon>
        <taxon>Halobacteria</taxon>
        <taxon>Halobacteriales</taxon>
        <taxon>Natronomonadaceae</taxon>
        <taxon>Halocatena</taxon>
    </lineage>
</organism>
<evidence type="ECO:0000313" key="1">
    <source>
        <dbReference type="EMBL" id="RRJ33459.1"/>
    </source>
</evidence>
<proteinExistence type="predicted"/>
<reference evidence="1 2" key="1">
    <citation type="submission" date="2018-11" db="EMBL/GenBank/DDBJ databases">
        <title>Taxonoimc description of Halomarina strain SPP-AMP-1.</title>
        <authorList>
            <person name="Pal Y."/>
            <person name="Srinivasana K."/>
            <person name="Verma A."/>
            <person name="Kumar P."/>
        </authorList>
    </citation>
    <scope>NUCLEOTIDE SEQUENCE [LARGE SCALE GENOMIC DNA]</scope>
    <source>
        <strain evidence="1 2">SPP-AMP-1</strain>
    </source>
</reference>
<protein>
    <submittedName>
        <fullName evidence="1">Uncharacterized protein</fullName>
    </submittedName>
</protein>
<evidence type="ECO:0000313" key="2">
    <source>
        <dbReference type="Proteomes" id="UP000282322"/>
    </source>
</evidence>
<comment type="caution">
    <text evidence="1">The sequence shown here is derived from an EMBL/GenBank/DDBJ whole genome shotgun (WGS) entry which is preliminary data.</text>
</comment>
<dbReference type="RefSeq" id="WP_124953323.1">
    <property type="nucleotide sequence ID" value="NZ_RRCH01000003.1"/>
</dbReference>
<keyword evidence="2" id="KW-1185">Reference proteome</keyword>
<dbReference type="Proteomes" id="UP000282322">
    <property type="component" value="Unassembled WGS sequence"/>
</dbReference>
<gene>
    <name evidence="1" type="ORF">EIK79_01255</name>
</gene>
<dbReference type="AlphaFoldDB" id="A0A3P3RKX3"/>
<dbReference type="EMBL" id="RRCH01000003">
    <property type="protein sequence ID" value="RRJ33459.1"/>
    <property type="molecule type" value="Genomic_DNA"/>
</dbReference>
<sequence length="130" mass="15186">MTTNEQRLSQFTGWFQRRPTPLAFWELLVTDRRIVWCFVGESFKSLLLRADTGERGRRELERMTPEGALALNRRNFAVSLAALRSVRLRERSWLRRTTLTVTWDDDDATTTVRLYGTHSRASPADVVWTL</sequence>
<accession>A0A3P3RKX3</accession>